<dbReference type="PRINTS" id="PR00237">
    <property type="entry name" value="GPCRRHODOPSN"/>
</dbReference>
<dbReference type="SUPFAM" id="SSF81321">
    <property type="entry name" value="Family A G protein-coupled receptor-like"/>
    <property type="match status" value="1"/>
</dbReference>
<feature type="transmembrane region" description="Helical" evidence="5">
    <location>
        <begin position="148"/>
        <end position="167"/>
    </location>
</feature>
<keyword evidence="4 5" id="KW-0472">Membrane</keyword>
<dbReference type="PROSITE" id="PS50262">
    <property type="entry name" value="G_PROTEIN_RECEP_F1_2"/>
    <property type="match status" value="1"/>
</dbReference>
<accession>A0A813UP98</accession>
<reference evidence="7" key="1">
    <citation type="submission" date="2021-02" db="EMBL/GenBank/DDBJ databases">
        <authorList>
            <person name="Nowell W R."/>
        </authorList>
    </citation>
    <scope>NUCLEOTIDE SEQUENCE</scope>
</reference>
<evidence type="ECO:0000256" key="4">
    <source>
        <dbReference type="ARBA" id="ARBA00023136"/>
    </source>
</evidence>
<dbReference type="Pfam" id="PF00001">
    <property type="entry name" value="7tm_1"/>
    <property type="match status" value="1"/>
</dbReference>
<evidence type="ECO:0000256" key="2">
    <source>
        <dbReference type="ARBA" id="ARBA00022692"/>
    </source>
</evidence>
<evidence type="ECO:0000256" key="5">
    <source>
        <dbReference type="SAM" id="Phobius"/>
    </source>
</evidence>
<name>A0A813UP98_9BILA</name>
<dbReference type="EMBL" id="CAJNOI010000020">
    <property type="protein sequence ID" value="CAF0832666.1"/>
    <property type="molecule type" value="Genomic_DNA"/>
</dbReference>
<feature type="transmembrane region" description="Helical" evidence="5">
    <location>
        <begin position="35"/>
        <end position="55"/>
    </location>
</feature>
<keyword evidence="9" id="KW-1185">Reference proteome</keyword>
<dbReference type="GO" id="GO:0016020">
    <property type="term" value="C:membrane"/>
    <property type="evidence" value="ECO:0007669"/>
    <property type="project" value="UniProtKB-SubCell"/>
</dbReference>
<keyword evidence="3 5" id="KW-1133">Transmembrane helix</keyword>
<evidence type="ECO:0000313" key="8">
    <source>
        <dbReference type="EMBL" id="CAF1217129.1"/>
    </source>
</evidence>
<protein>
    <recommendedName>
        <fullName evidence="6">G-protein coupled receptors family 1 profile domain-containing protein</fullName>
    </recommendedName>
</protein>
<dbReference type="GO" id="GO:0004930">
    <property type="term" value="F:G protein-coupled receptor activity"/>
    <property type="evidence" value="ECO:0007669"/>
    <property type="project" value="InterPro"/>
</dbReference>
<dbReference type="OrthoDB" id="9983318at2759"/>
<evidence type="ECO:0000256" key="3">
    <source>
        <dbReference type="ARBA" id="ARBA00022989"/>
    </source>
</evidence>
<comment type="subcellular location">
    <subcellularLocation>
        <location evidence="1">Membrane</location>
    </subcellularLocation>
</comment>
<feature type="transmembrane region" description="Helical" evidence="5">
    <location>
        <begin position="320"/>
        <end position="341"/>
    </location>
</feature>
<evidence type="ECO:0000259" key="6">
    <source>
        <dbReference type="PROSITE" id="PS50262"/>
    </source>
</evidence>
<dbReference type="InterPro" id="IPR017452">
    <property type="entry name" value="GPCR_Rhodpsn_7TM"/>
</dbReference>
<feature type="transmembrane region" description="Helical" evidence="5">
    <location>
        <begin position="67"/>
        <end position="89"/>
    </location>
</feature>
<dbReference type="AlphaFoldDB" id="A0A813UP98"/>
<organism evidence="7 10">
    <name type="scientific">Adineta steineri</name>
    <dbReference type="NCBI Taxonomy" id="433720"/>
    <lineage>
        <taxon>Eukaryota</taxon>
        <taxon>Metazoa</taxon>
        <taxon>Spiralia</taxon>
        <taxon>Gnathifera</taxon>
        <taxon>Rotifera</taxon>
        <taxon>Eurotatoria</taxon>
        <taxon>Bdelloidea</taxon>
        <taxon>Adinetida</taxon>
        <taxon>Adinetidae</taxon>
        <taxon>Adineta</taxon>
    </lineage>
</organism>
<dbReference type="EMBL" id="CAJNOM010000199">
    <property type="protein sequence ID" value="CAF1217129.1"/>
    <property type="molecule type" value="Genomic_DNA"/>
</dbReference>
<sequence>MANLTYTMYINTTSLSPQSTVSIDYNALGDRIGTIIYSIIYMLGFIGNLLALITFSSNRMRQISSSIFLLILSICDTIALITSLWFFLADAFSIQLQNYSALACRFRTFFAYVFMDLSSWCIVGLAFDRFLRTEIPLRAKIICTPRNALIMILIFFLILCGINGHYFSAGIGQERGGNRTTAHCLENRDEYPNYYFFYKIIWPKIDMIVFCFLPACIMIFCNVRIICILRRQRRHFENVGNENGHTKITNIQQTLNGSQTIKKKPLSHRRSIERQMSLMMSSCVIVFLCTTVPVTIYLILLEQVIVKYPDFARDNAYYVFVFRILRAIMYIHFGCNFYLYCLTSRIFRGEFLQTITCRRIMINTNQDATTSFVLNKIVDASNV</sequence>
<evidence type="ECO:0000256" key="1">
    <source>
        <dbReference type="ARBA" id="ARBA00004370"/>
    </source>
</evidence>
<dbReference type="Gene3D" id="1.20.1070.10">
    <property type="entry name" value="Rhodopsin 7-helix transmembrane proteins"/>
    <property type="match status" value="1"/>
</dbReference>
<keyword evidence="2 5" id="KW-0812">Transmembrane</keyword>
<dbReference type="InterPro" id="IPR000276">
    <property type="entry name" value="GPCR_Rhodpsn"/>
</dbReference>
<feature type="transmembrane region" description="Helical" evidence="5">
    <location>
        <begin position="278"/>
        <end position="300"/>
    </location>
</feature>
<dbReference type="PANTHER" id="PTHR46641">
    <property type="entry name" value="FMRFAMIDE RECEPTOR-RELATED"/>
    <property type="match status" value="1"/>
</dbReference>
<evidence type="ECO:0000313" key="10">
    <source>
        <dbReference type="Proteomes" id="UP000663877"/>
    </source>
</evidence>
<gene>
    <name evidence="7" type="ORF">BJG266_LOCUS6872</name>
    <name evidence="8" type="ORF">QVE165_LOCUS26688</name>
</gene>
<evidence type="ECO:0000313" key="7">
    <source>
        <dbReference type="EMBL" id="CAF0832666.1"/>
    </source>
</evidence>
<comment type="caution">
    <text evidence="7">The sequence shown here is derived from an EMBL/GenBank/DDBJ whole genome shotgun (WGS) entry which is preliminary data.</text>
</comment>
<proteinExistence type="predicted"/>
<feature type="domain" description="G-protein coupled receptors family 1 profile" evidence="6">
    <location>
        <begin position="47"/>
        <end position="340"/>
    </location>
</feature>
<dbReference type="InterPro" id="IPR052954">
    <property type="entry name" value="GPCR-Ligand_Int"/>
</dbReference>
<evidence type="ECO:0000313" key="9">
    <source>
        <dbReference type="Proteomes" id="UP000663832"/>
    </source>
</evidence>
<dbReference type="Proteomes" id="UP000663832">
    <property type="component" value="Unassembled WGS sequence"/>
</dbReference>
<dbReference type="CDD" id="cd14978">
    <property type="entry name" value="7tmA_FMRFamide_R-like"/>
    <property type="match status" value="1"/>
</dbReference>
<feature type="transmembrane region" description="Helical" evidence="5">
    <location>
        <begin position="109"/>
        <end position="127"/>
    </location>
</feature>
<feature type="transmembrane region" description="Helical" evidence="5">
    <location>
        <begin position="207"/>
        <end position="227"/>
    </location>
</feature>
<dbReference type="Proteomes" id="UP000663877">
    <property type="component" value="Unassembled WGS sequence"/>
</dbReference>